<evidence type="ECO:0000313" key="3">
    <source>
        <dbReference type="EMBL" id="SHI18641.1"/>
    </source>
</evidence>
<dbReference type="OrthoDB" id="9804747at2"/>
<proteinExistence type="predicted"/>
<name>A0A1M5Z353_BUTFI</name>
<keyword evidence="1" id="KW-0812">Transmembrane</keyword>
<accession>A0A1M5Z353</accession>
<sequence length="704" mass="79880">MNKAVIKNRLKVLAIIIPIILLNFIINIVSMKIGMIPILGLAGSMVIAILSGYFLSVWVVIITQLLTSMFYSAYIYYSIVNILCVILLTHYHKKGLLNKKLGMASYLVLNAVINSLVTFLIESGAGHTDPDLFEINPFYSFIGSLSISIFAKAFIIVFTSSIVFIFIDVLIALGIVRIIPQNVKDYFEKYAWLQKPVNSDELAKINNSETRKTRINNAFAVSLVMTCLTILVVVAYEASSLFVSQTKDEHRTLAVGISKMVASNIDGDWVEDYIKSEGKSREYKKIVAKLEKIRAISDDIEYIYVYKMMPDGCHVVFDLDTEAMAASKPGDIMEYSEAFVPYITDLLEGKEIEPVESNSFYGWLLSAYTPVYNSKGETTCYAGVDVSMKYLEKYTRDFMVRLLIMCSGIIIVVIITGLWTARYRVVYPVDSMVATARRFRYDSEEARKANVERMAELDIRTGDEIERLYNSFIQVTKDSVKSFGKMCQKSEYIEQMQSDLIIILADMVENRDESTGDHIRKTSMYTLIVMNQMRRMGIYSGILDDDYIDNVIKSAPLHDIGKIKIPDAILNKPGKLSPEEFEVMKKHSVYGKEIIDELIESLTEASYLEIAGDIALYHHERWDGTGYPEGLKGEEIPLSARIMAIADVFDALVSERVYKKAFSFEQAMDIIREESGTHFDPRIVRAFMAVEDEVRETAQKFHDR</sequence>
<dbReference type="AlphaFoldDB" id="A0A1M5Z353"/>
<feature type="domain" description="HD-GYP" evidence="2">
    <location>
        <begin position="493"/>
        <end position="703"/>
    </location>
</feature>
<feature type="transmembrane region" description="Helical" evidence="1">
    <location>
        <begin position="398"/>
        <end position="419"/>
    </location>
</feature>
<feature type="transmembrane region" description="Helical" evidence="1">
    <location>
        <begin position="38"/>
        <end position="61"/>
    </location>
</feature>
<dbReference type="InterPro" id="IPR037522">
    <property type="entry name" value="HD_GYP_dom"/>
</dbReference>
<feature type="transmembrane region" description="Helical" evidence="1">
    <location>
        <begin position="73"/>
        <end position="91"/>
    </location>
</feature>
<dbReference type="SUPFAM" id="SSF109604">
    <property type="entry name" value="HD-domain/PDEase-like"/>
    <property type="match status" value="1"/>
</dbReference>
<dbReference type="InterPro" id="IPR052020">
    <property type="entry name" value="Cyclic_di-GMP/3'3'-cGAMP_PDE"/>
</dbReference>
<keyword evidence="1" id="KW-0472">Membrane</keyword>
<evidence type="ECO:0000313" key="4">
    <source>
        <dbReference type="Proteomes" id="UP000184278"/>
    </source>
</evidence>
<keyword evidence="1" id="KW-1133">Transmembrane helix</keyword>
<evidence type="ECO:0000256" key="1">
    <source>
        <dbReference type="SAM" id="Phobius"/>
    </source>
</evidence>
<dbReference type="PANTHER" id="PTHR45228">
    <property type="entry name" value="CYCLIC DI-GMP PHOSPHODIESTERASE TM_0186-RELATED"/>
    <property type="match status" value="1"/>
</dbReference>
<dbReference type="STRING" id="1121131.SAMN02745229_01953"/>
<organism evidence="3 4">
    <name type="scientific">Butyrivibrio fibrisolvens DSM 3071</name>
    <dbReference type="NCBI Taxonomy" id="1121131"/>
    <lineage>
        <taxon>Bacteria</taxon>
        <taxon>Bacillati</taxon>
        <taxon>Bacillota</taxon>
        <taxon>Clostridia</taxon>
        <taxon>Lachnospirales</taxon>
        <taxon>Lachnospiraceae</taxon>
        <taxon>Butyrivibrio</taxon>
    </lineage>
</organism>
<evidence type="ECO:0000259" key="2">
    <source>
        <dbReference type="PROSITE" id="PS51832"/>
    </source>
</evidence>
<dbReference type="Proteomes" id="UP000184278">
    <property type="component" value="Unassembled WGS sequence"/>
</dbReference>
<reference evidence="4" key="1">
    <citation type="submission" date="2016-11" db="EMBL/GenBank/DDBJ databases">
        <authorList>
            <person name="Varghese N."/>
            <person name="Submissions S."/>
        </authorList>
    </citation>
    <scope>NUCLEOTIDE SEQUENCE [LARGE SCALE GENOMIC DNA]</scope>
    <source>
        <strain evidence="4">DSM 3071</strain>
    </source>
</reference>
<keyword evidence="4" id="KW-1185">Reference proteome</keyword>
<dbReference type="PROSITE" id="PS51832">
    <property type="entry name" value="HD_GYP"/>
    <property type="match status" value="1"/>
</dbReference>
<feature type="transmembrane region" description="Helical" evidence="1">
    <location>
        <begin position="162"/>
        <end position="180"/>
    </location>
</feature>
<dbReference type="SMART" id="SM00471">
    <property type="entry name" value="HDc"/>
    <property type="match status" value="1"/>
</dbReference>
<dbReference type="Gene3D" id="1.10.3210.10">
    <property type="entry name" value="Hypothetical protein af1432"/>
    <property type="match status" value="1"/>
</dbReference>
<dbReference type="EMBL" id="FQXK01000015">
    <property type="protein sequence ID" value="SHI18641.1"/>
    <property type="molecule type" value="Genomic_DNA"/>
</dbReference>
<dbReference type="CDD" id="cd00077">
    <property type="entry name" value="HDc"/>
    <property type="match status" value="1"/>
</dbReference>
<feature type="transmembrane region" description="Helical" evidence="1">
    <location>
        <begin position="103"/>
        <end position="125"/>
    </location>
</feature>
<feature type="transmembrane region" description="Helical" evidence="1">
    <location>
        <begin position="12"/>
        <end position="31"/>
    </location>
</feature>
<dbReference type="InterPro" id="IPR003607">
    <property type="entry name" value="HD/PDEase_dom"/>
</dbReference>
<protein>
    <submittedName>
        <fullName evidence="3">HD domain-containing protein</fullName>
    </submittedName>
</protein>
<feature type="transmembrane region" description="Helical" evidence="1">
    <location>
        <begin position="218"/>
        <end position="243"/>
    </location>
</feature>
<dbReference type="RefSeq" id="WP_073387351.1">
    <property type="nucleotide sequence ID" value="NZ_FQXK01000015.1"/>
</dbReference>
<dbReference type="Pfam" id="PF13487">
    <property type="entry name" value="HD_5"/>
    <property type="match status" value="1"/>
</dbReference>
<gene>
    <name evidence="3" type="ORF">SAMN02745229_01953</name>
</gene>